<dbReference type="Pfam" id="PF00094">
    <property type="entry name" value="VWD"/>
    <property type="match status" value="1"/>
</dbReference>
<sequence>MSKRSRKRRKGRSKTHKGAKRAKGRRPSRNVDDDTPMLADKMWKLTRSINFEQCLDLVQLHTQGFQMVGTKNSPDDCGERHFNRSHDGTFILRGDADGLRLEKGEVQGVYTVDALGNNDEHINSFALQTISLVSVKLTEEEINLEDVESSYVETQFRHDITPTAYLGRILDESEEQKQYSEITAEEIEEYKQRTVTKIQEIVVNLSSGQSTHIVGDLDALAQNLIVFSSDDLQTIYEQLSDIERKVFFKILTVSGFEIPYFFLFEKWTNGEVTEDVIFDFILNMANNVKHSQIVGVAQDMIINNIENQYLRGLALMNYAHLANRFCLNPCGYKNNRDYECTITDCKPFVTNTFIPWITERIYSEETYLWERLMYLQTLANLHTEEVIAVVHPFITDVPMDWADDEPINLRLRIGAIYALRKDNMPANARKQIFSLLMALFENHHEHYRVREYALLMLNHWDPPAAWWHRLAILSWQEPNQQVASLIYATITTMAKVKPEAKRVEALTKPAAPNSLSNSHVALYINGNSDDMLRYWYDLVLSGNDDGLFPRMVKLYLRLGFLNQQFNGARLSGHFDGTNVWKFFENMFDTFEPEESQEIIQEMYMEILEKLEMEPRYMSNNFEAHGFVTMFRSFEAMFSINQEEEHFSPFSETSWQMFINRQILVNTGRITTVVTTEVGTQLFIDMTNPTFISTQSDNFEMDFIEGAIKMETTLRLDSMKETHVKSMVPWRNQAVVAGLESRHEIVLPFVISGTFINYKQLAVTFSPRDIETDYILLASNTPYTVRTPMKFTPRFSTLLDYKEVVSESLEMHMWPLMPATGLGITAIWESDMKPLVNAHLNNIFSGFYSSSLSNVMTATARKYKFLLNADFKEATTKSWTFTLNFMASYQADDQAQDYRQGGPDKFNPDAEILTDFQASEIGKINEHFSFPSDNGEYMSSAVYSIGLGLDFHSDDTRRFEMVLTWAQGFQENNYGSKIQLTFYQGPYADEVAHTTCLNLQFTMPYILPLTTVDELMKKDIATVVMVELFSGETCQGKPVVTGKGELAVSSEKKEMLSNGGSEECEPDVNDPKSLDIPAYDRISVTTQWDDKAATKSLKTMWNRFTDIAHGSLFPFVTSERVNVVNDQQTFSFQAKKFGTMWQVDAEKESESTSVEQLYIPQWMEELVAPKRATDSMYESLITGQDGRPTCFISSYQVSSFDGVYFENHLDNCWVVAAMDCQQGRFVVQVRNSGMLEMRILWTERGLMFDMTKDSVMVNGEEVDSDSVTDSYRFFPDDEFMLLQLTNLMAVKITDSTFSLSIVHSEKGSLCGICGNMDGEKVADMEGPHGCVYSNTKDFITSWTISGDGCNAFSLRGQMDPVNVYRESCPKVQYRSAARLFDAYA</sequence>
<keyword evidence="2" id="KW-1015">Disulfide bond</keyword>
<evidence type="ECO:0000256" key="3">
    <source>
        <dbReference type="ARBA" id="ARBA00023180"/>
    </source>
</evidence>
<evidence type="ECO:0000313" key="8">
    <source>
        <dbReference type="EMBL" id="CAL4101446.1"/>
    </source>
</evidence>
<dbReference type="Gene3D" id="2.30.230.10">
    <property type="entry name" value="Lipovitellin, beta-sheet shell regions, chain A"/>
    <property type="match status" value="1"/>
</dbReference>
<dbReference type="InterPro" id="IPR050733">
    <property type="entry name" value="Vitellogenin/Apolipophorin"/>
</dbReference>
<feature type="region of interest" description="Disordered" evidence="5">
    <location>
        <begin position="1"/>
        <end position="35"/>
    </location>
</feature>
<feature type="non-terminal residue" evidence="8">
    <location>
        <position position="1383"/>
    </location>
</feature>
<evidence type="ECO:0000256" key="1">
    <source>
        <dbReference type="ARBA" id="ARBA00022761"/>
    </source>
</evidence>
<comment type="caution">
    <text evidence="8">The sequence shown here is derived from an EMBL/GenBank/DDBJ whole genome shotgun (WGS) entry which is preliminary data.</text>
</comment>
<dbReference type="PROSITE" id="PS51233">
    <property type="entry name" value="VWFD"/>
    <property type="match status" value="1"/>
</dbReference>
<proteinExistence type="predicted"/>
<dbReference type="InterPro" id="IPR001846">
    <property type="entry name" value="VWF_type-D"/>
</dbReference>
<evidence type="ECO:0008006" key="10">
    <source>
        <dbReference type="Google" id="ProtNLM"/>
    </source>
</evidence>
<gene>
    <name evidence="8" type="ORF">MNOR_LOCUS17011</name>
</gene>
<organism evidence="8 9">
    <name type="scientific">Meganyctiphanes norvegica</name>
    <name type="common">Northern krill</name>
    <name type="synonym">Thysanopoda norvegica</name>
    <dbReference type="NCBI Taxonomy" id="48144"/>
    <lineage>
        <taxon>Eukaryota</taxon>
        <taxon>Metazoa</taxon>
        <taxon>Ecdysozoa</taxon>
        <taxon>Arthropoda</taxon>
        <taxon>Crustacea</taxon>
        <taxon>Multicrustacea</taxon>
        <taxon>Malacostraca</taxon>
        <taxon>Eumalacostraca</taxon>
        <taxon>Eucarida</taxon>
        <taxon>Euphausiacea</taxon>
        <taxon>Euphausiidae</taxon>
        <taxon>Meganyctiphanes</taxon>
    </lineage>
</organism>
<evidence type="ECO:0000313" key="9">
    <source>
        <dbReference type="Proteomes" id="UP001497623"/>
    </source>
</evidence>
<evidence type="ECO:0000256" key="2">
    <source>
        <dbReference type="ARBA" id="ARBA00023157"/>
    </source>
</evidence>
<dbReference type="Pfam" id="PF01347">
    <property type="entry name" value="Vitellogenin_N"/>
    <property type="match status" value="1"/>
</dbReference>
<evidence type="ECO:0000259" key="6">
    <source>
        <dbReference type="PROSITE" id="PS51211"/>
    </source>
</evidence>
<dbReference type="PANTHER" id="PTHR23345">
    <property type="entry name" value="VITELLOGENIN-RELATED"/>
    <property type="match status" value="1"/>
</dbReference>
<dbReference type="InterPro" id="IPR015816">
    <property type="entry name" value="Vitellinogen_b-sht_N"/>
</dbReference>
<dbReference type="Gene3D" id="1.25.10.20">
    <property type="entry name" value="Vitellinogen, superhelical"/>
    <property type="match status" value="1"/>
</dbReference>
<keyword evidence="9" id="KW-1185">Reference proteome</keyword>
<evidence type="ECO:0000259" key="7">
    <source>
        <dbReference type="PROSITE" id="PS51233"/>
    </source>
</evidence>
<dbReference type="PROSITE" id="PS51211">
    <property type="entry name" value="VITELLOGENIN"/>
    <property type="match status" value="1"/>
</dbReference>
<dbReference type="InterPro" id="IPR011030">
    <property type="entry name" value="Lipovitellin_superhlx_dom"/>
</dbReference>
<reference evidence="8 9" key="1">
    <citation type="submission" date="2024-05" db="EMBL/GenBank/DDBJ databases">
        <authorList>
            <person name="Wallberg A."/>
        </authorList>
    </citation>
    <scope>NUCLEOTIDE SEQUENCE [LARGE SCALE GENOMIC DNA]</scope>
</reference>
<feature type="domain" description="VWFD" evidence="7">
    <location>
        <begin position="1187"/>
        <end position="1349"/>
    </location>
</feature>
<protein>
    <recommendedName>
        <fullName evidence="10">Vitellogenin</fullName>
    </recommendedName>
</protein>
<dbReference type="Proteomes" id="UP001497623">
    <property type="component" value="Unassembled WGS sequence"/>
</dbReference>
<accession>A0AAV2QW31</accession>
<dbReference type="GO" id="GO:0005319">
    <property type="term" value="F:lipid transporter activity"/>
    <property type="evidence" value="ECO:0007669"/>
    <property type="project" value="InterPro"/>
</dbReference>
<feature type="compositionally biased region" description="Basic residues" evidence="5">
    <location>
        <begin position="1"/>
        <end position="28"/>
    </location>
</feature>
<dbReference type="PANTHER" id="PTHR23345:SF15">
    <property type="entry name" value="VITELLOGENIN 1-RELATED"/>
    <property type="match status" value="1"/>
</dbReference>
<feature type="domain" description="Vitellogenin" evidence="6">
    <location>
        <begin position="1"/>
        <end position="565"/>
    </location>
</feature>
<dbReference type="EMBL" id="CAXKWB010011454">
    <property type="protein sequence ID" value="CAL4101446.1"/>
    <property type="molecule type" value="Genomic_DNA"/>
</dbReference>
<dbReference type="SUPFAM" id="SSF48431">
    <property type="entry name" value="Lipovitellin-phosvitin complex, superhelical domain"/>
    <property type="match status" value="1"/>
</dbReference>
<dbReference type="SMART" id="SM00216">
    <property type="entry name" value="VWD"/>
    <property type="match status" value="1"/>
</dbReference>
<name>A0AAV2QW31_MEGNR</name>
<dbReference type="InterPro" id="IPR001747">
    <property type="entry name" value="Vitellogenin_N"/>
</dbReference>
<keyword evidence="1" id="KW-0758">Storage protein</keyword>
<evidence type="ECO:0000256" key="5">
    <source>
        <dbReference type="SAM" id="MobiDB-lite"/>
    </source>
</evidence>
<evidence type="ECO:0000256" key="4">
    <source>
        <dbReference type="PROSITE-ProRule" id="PRU00557"/>
    </source>
</evidence>
<keyword evidence="3" id="KW-0325">Glycoprotein</keyword>
<comment type="caution">
    <text evidence="4">Lacks conserved residue(s) required for the propagation of feature annotation.</text>
</comment>